<dbReference type="GO" id="GO:0043565">
    <property type="term" value="F:sequence-specific DNA binding"/>
    <property type="evidence" value="ECO:0007669"/>
    <property type="project" value="InterPro"/>
</dbReference>
<evidence type="ECO:0000256" key="3">
    <source>
        <dbReference type="ARBA" id="ARBA00023163"/>
    </source>
</evidence>
<dbReference type="EMBL" id="PYGE01000026">
    <property type="protein sequence ID" value="PSK96363.1"/>
    <property type="molecule type" value="Genomic_DNA"/>
</dbReference>
<dbReference type="SUPFAM" id="SSF46689">
    <property type="entry name" value="Homeodomain-like"/>
    <property type="match status" value="2"/>
</dbReference>
<evidence type="ECO:0000313" key="6">
    <source>
        <dbReference type="Proteomes" id="UP000243528"/>
    </source>
</evidence>
<dbReference type="InterPro" id="IPR003313">
    <property type="entry name" value="AraC-bd"/>
</dbReference>
<evidence type="ECO:0000259" key="4">
    <source>
        <dbReference type="PROSITE" id="PS01124"/>
    </source>
</evidence>
<evidence type="ECO:0000256" key="2">
    <source>
        <dbReference type="ARBA" id="ARBA00023125"/>
    </source>
</evidence>
<dbReference type="PROSITE" id="PS01124">
    <property type="entry name" value="HTH_ARAC_FAMILY_2"/>
    <property type="match status" value="1"/>
</dbReference>
<accession>A0A2P8DGM1</accession>
<dbReference type="SUPFAM" id="SSF51215">
    <property type="entry name" value="Regulatory protein AraC"/>
    <property type="match status" value="1"/>
</dbReference>
<organism evidence="5 6">
    <name type="scientific">Haloactinopolyspora alba</name>
    <dbReference type="NCBI Taxonomy" id="648780"/>
    <lineage>
        <taxon>Bacteria</taxon>
        <taxon>Bacillati</taxon>
        <taxon>Actinomycetota</taxon>
        <taxon>Actinomycetes</taxon>
        <taxon>Jiangellales</taxon>
        <taxon>Jiangellaceae</taxon>
        <taxon>Haloactinopolyspora</taxon>
    </lineage>
</organism>
<dbReference type="Gene3D" id="1.10.10.60">
    <property type="entry name" value="Homeodomain-like"/>
    <property type="match status" value="1"/>
</dbReference>
<dbReference type="GO" id="GO:0003700">
    <property type="term" value="F:DNA-binding transcription factor activity"/>
    <property type="evidence" value="ECO:0007669"/>
    <property type="project" value="InterPro"/>
</dbReference>
<dbReference type="InterPro" id="IPR050204">
    <property type="entry name" value="AraC_XylS_family_regulators"/>
</dbReference>
<name>A0A2P8DGM1_9ACTN</name>
<feature type="domain" description="HTH araC/xylS-type" evidence="4">
    <location>
        <begin position="165"/>
        <end position="262"/>
    </location>
</feature>
<dbReference type="RefSeq" id="WP_106539654.1">
    <property type="nucleotide sequence ID" value="NZ_PYGE01000026.1"/>
</dbReference>
<sequence length="269" mass="29505">MAHDARVTAWRPGVGGVREVFHASFVDHAYPTHTHDAWTVLILDDGAIRYDLDRRHHGAAADRSVTLLPPHVAHDGRSARPSGFRKRVLYLEPEVLGTELIGAAVDTPTFADPVLRTRVHQVHHVLGSPGETLEAQTRLAFVRERLRFHLGARPGTPDLRPGVADDLRDLLDEHVVDGLTLDRAAAMLGAHPTHLVRAFTGRFGLPPHAYLTGRRVDAARRLLLSGSPPSEAAVAAGFYDQAHLSRHFTRYLGVPPGRYRAGGIVVGRR</sequence>
<proteinExistence type="predicted"/>
<dbReference type="OrthoDB" id="2060755at2"/>
<dbReference type="Pfam" id="PF12833">
    <property type="entry name" value="HTH_18"/>
    <property type="match status" value="1"/>
</dbReference>
<dbReference type="InterPro" id="IPR018060">
    <property type="entry name" value="HTH_AraC"/>
</dbReference>
<dbReference type="InterPro" id="IPR037923">
    <property type="entry name" value="HTH-like"/>
</dbReference>
<evidence type="ECO:0000313" key="5">
    <source>
        <dbReference type="EMBL" id="PSK96363.1"/>
    </source>
</evidence>
<dbReference type="AlphaFoldDB" id="A0A2P8DGM1"/>
<keyword evidence="2" id="KW-0238">DNA-binding</keyword>
<dbReference type="Pfam" id="PF02311">
    <property type="entry name" value="AraC_binding"/>
    <property type="match status" value="1"/>
</dbReference>
<keyword evidence="3" id="KW-0804">Transcription</keyword>
<dbReference type="PANTHER" id="PTHR46796:SF2">
    <property type="entry name" value="TRANSCRIPTIONAL REGULATORY PROTEIN"/>
    <property type="match status" value="1"/>
</dbReference>
<dbReference type="Proteomes" id="UP000243528">
    <property type="component" value="Unassembled WGS sequence"/>
</dbReference>
<keyword evidence="1" id="KW-0805">Transcription regulation</keyword>
<reference evidence="5 6" key="1">
    <citation type="submission" date="2018-03" db="EMBL/GenBank/DDBJ databases">
        <title>Genomic Encyclopedia of Archaeal and Bacterial Type Strains, Phase II (KMG-II): from individual species to whole genera.</title>
        <authorList>
            <person name="Goeker M."/>
        </authorList>
    </citation>
    <scope>NUCLEOTIDE SEQUENCE [LARGE SCALE GENOMIC DNA]</scope>
    <source>
        <strain evidence="5 6">DSM 45211</strain>
    </source>
</reference>
<evidence type="ECO:0000256" key="1">
    <source>
        <dbReference type="ARBA" id="ARBA00023015"/>
    </source>
</evidence>
<dbReference type="InterPro" id="IPR009057">
    <property type="entry name" value="Homeodomain-like_sf"/>
</dbReference>
<dbReference type="PANTHER" id="PTHR46796">
    <property type="entry name" value="HTH-TYPE TRANSCRIPTIONAL ACTIVATOR RHAS-RELATED"/>
    <property type="match status" value="1"/>
</dbReference>
<gene>
    <name evidence="5" type="ORF">CLV30_12622</name>
</gene>
<comment type="caution">
    <text evidence="5">The sequence shown here is derived from an EMBL/GenBank/DDBJ whole genome shotgun (WGS) entry which is preliminary data.</text>
</comment>
<protein>
    <submittedName>
        <fullName evidence="5">AraC family transcriptional regulator</fullName>
    </submittedName>
</protein>
<dbReference type="SMART" id="SM00342">
    <property type="entry name" value="HTH_ARAC"/>
    <property type="match status" value="1"/>
</dbReference>
<keyword evidence="6" id="KW-1185">Reference proteome</keyword>